<reference evidence="3 4" key="1">
    <citation type="submission" date="2014-04" db="EMBL/GenBank/DDBJ databases">
        <authorList>
            <consortium name="DOE Joint Genome Institute"/>
            <person name="Kuo A."/>
            <person name="Tarkka M."/>
            <person name="Buscot F."/>
            <person name="Kohler A."/>
            <person name="Nagy L.G."/>
            <person name="Floudas D."/>
            <person name="Copeland A."/>
            <person name="Barry K.W."/>
            <person name="Cichocki N."/>
            <person name="Veneault-Fourrey C."/>
            <person name="LaButti K."/>
            <person name="Lindquist E.A."/>
            <person name="Lipzen A."/>
            <person name="Lundell T."/>
            <person name="Morin E."/>
            <person name="Murat C."/>
            <person name="Sun H."/>
            <person name="Tunlid A."/>
            <person name="Henrissat B."/>
            <person name="Grigoriev I.V."/>
            <person name="Hibbett D.S."/>
            <person name="Martin F."/>
            <person name="Nordberg H.P."/>
            <person name="Cantor M.N."/>
            <person name="Hua S.X."/>
        </authorList>
    </citation>
    <scope>NUCLEOTIDE SEQUENCE [LARGE SCALE GENOMIC DNA]</scope>
    <source>
        <strain evidence="3 4">F 1598</strain>
    </source>
</reference>
<proteinExistence type="predicted"/>
<accession>A0A0C3EU52</accession>
<feature type="region of interest" description="Disordered" evidence="1">
    <location>
        <begin position="318"/>
        <end position="345"/>
    </location>
</feature>
<dbReference type="HOGENOM" id="CLU_044614_3_1_1"/>
<feature type="transmembrane region" description="Helical" evidence="2">
    <location>
        <begin position="128"/>
        <end position="152"/>
    </location>
</feature>
<feature type="transmembrane region" description="Helical" evidence="2">
    <location>
        <begin position="172"/>
        <end position="194"/>
    </location>
</feature>
<keyword evidence="2" id="KW-1133">Transmembrane helix</keyword>
<feature type="transmembrane region" description="Helical" evidence="2">
    <location>
        <begin position="249"/>
        <end position="268"/>
    </location>
</feature>
<feature type="transmembrane region" description="Helical" evidence="2">
    <location>
        <begin position="214"/>
        <end position="237"/>
    </location>
</feature>
<dbReference type="OrthoDB" id="3346544at2759"/>
<dbReference type="Proteomes" id="UP000054166">
    <property type="component" value="Unassembled WGS sequence"/>
</dbReference>
<evidence type="ECO:0000256" key="1">
    <source>
        <dbReference type="SAM" id="MobiDB-lite"/>
    </source>
</evidence>
<evidence type="ECO:0000313" key="3">
    <source>
        <dbReference type="EMBL" id="KIM76045.1"/>
    </source>
</evidence>
<keyword evidence="4" id="KW-1185">Reference proteome</keyword>
<sequence length="345" mass="38161">MPVANIPLDRAYLTAIWLETLFYGMNIVLFCSYLFISRYRRKQRRMGRAIMTTAIFMFLFSTTHVSLGFQRLIEGFIILRNQPGGPAAFFSDVSIPANVAKVCIHTINSILGDSIVVWRCYHVWGQNLWICALPILMILGSASSGFAQTIFFATAKNTHTAFAKSLAQWNGAVFSLSLATNIMVTSLIAVRVWYLEQQFKNLPGRAAFKYKKVLAVVIESGAIYSSALVIEITLYFLNTNAFYIVYDPIAQLTGIVPTMIIVLTNLGLTTNDLNSTLEANEIGKSSVAFRTVGETTTAHSFYGDRSLHGAGTLVTDSLKPTPDLDNSSPTDSPDTSEFKYNHTVV</sequence>
<dbReference type="InParanoid" id="A0A0C3EU52"/>
<gene>
    <name evidence="3" type="ORF">PILCRDRAFT_826699</name>
</gene>
<organism evidence="3 4">
    <name type="scientific">Piloderma croceum (strain F 1598)</name>
    <dbReference type="NCBI Taxonomy" id="765440"/>
    <lineage>
        <taxon>Eukaryota</taxon>
        <taxon>Fungi</taxon>
        <taxon>Dikarya</taxon>
        <taxon>Basidiomycota</taxon>
        <taxon>Agaricomycotina</taxon>
        <taxon>Agaricomycetes</taxon>
        <taxon>Agaricomycetidae</taxon>
        <taxon>Atheliales</taxon>
        <taxon>Atheliaceae</taxon>
        <taxon>Piloderma</taxon>
    </lineage>
</organism>
<keyword evidence="2" id="KW-0812">Transmembrane</keyword>
<dbReference type="EMBL" id="KN833039">
    <property type="protein sequence ID" value="KIM76045.1"/>
    <property type="molecule type" value="Genomic_DNA"/>
</dbReference>
<protein>
    <submittedName>
        <fullName evidence="3">Uncharacterized protein</fullName>
    </submittedName>
</protein>
<dbReference type="AlphaFoldDB" id="A0A0C3EU52"/>
<evidence type="ECO:0000313" key="4">
    <source>
        <dbReference type="Proteomes" id="UP000054166"/>
    </source>
</evidence>
<feature type="compositionally biased region" description="Low complexity" evidence="1">
    <location>
        <begin position="320"/>
        <end position="335"/>
    </location>
</feature>
<feature type="transmembrane region" description="Helical" evidence="2">
    <location>
        <begin position="12"/>
        <end position="36"/>
    </location>
</feature>
<evidence type="ECO:0000256" key="2">
    <source>
        <dbReference type="SAM" id="Phobius"/>
    </source>
</evidence>
<keyword evidence="2" id="KW-0472">Membrane</keyword>
<name>A0A0C3EU52_PILCF</name>
<reference evidence="4" key="2">
    <citation type="submission" date="2015-01" db="EMBL/GenBank/DDBJ databases">
        <title>Evolutionary Origins and Diversification of the Mycorrhizal Mutualists.</title>
        <authorList>
            <consortium name="DOE Joint Genome Institute"/>
            <consortium name="Mycorrhizal Genomics Consortium"/>
            <person name="Kohler A."/>
            <person name="Kuo A."/>
            <person name="Nagy L.G."/>
            <person name="Floudas D."/>
            <person name="Copeland A."/>
            <person name="Barry K.W."/>
            <person name="Cichocki N."/>
            <person name="Veneault-Fourrey C."/>
            <person name="LaButti K."/>
            <person name="Lindquist E.A."/>
            <person name="Lipzen A."/>
            <person name="Lundell T."/>
            <person name="Morin E."/>
            <person name="Murat C."/>
            <person name="Riley R."/>
            <person name="Ohm R."/>
            <person name="Sun H."/>
            <person name="Tunlid A."/>
            <person name="Henrissat B."/>
            <person name="Grigoriev I.V."/>
            <person name="Hibbett D.S."/>
            <person name="Martin F."/>
        </authorList>
    </citation>
    <scope>NUCLEOTIDE SEQUENCE [LARGE SCALE GENOMIC DNA]</scope>
    <source>
        <strain evidence="4">F 1598</strain>
    </source>
</reference>
<feature type="compositionally biased region" description="Basic and acidic residues" evidence="1">
    <location>
        <begin position="336"/>
        <end position="345"/>
    </location>
</feature>